<evidence type="ECO:0000256" key="1">
    <source>
        <dbReference type="SAM" id="MobiDB-lite"/>
    </source>
</evidence>
<keyword evidence="3" id="KW-1185">Reference proteome</keyword>
<dbReference type="AlphaFoldDB" id="A0A7J6CW02"/>
<evidence type="ECO:0000313" key="3">
    <source>
        <dbReference type="Proteomes" id="UP000579812"/>
    </source>
</evidence>
<proteinExistence type="predicted"/>
<dbReference type="Proteomes" id="UP000579812">
    <property type="component" value="Unassembled WGS sequence"/>
</dbReference>
<organism evidence="2 3">
    <name type="scientific">Onychostoma macrolepis</name>
    <dbReference type="NCBI Taxonomy" id="369639"/>
    <lineage>
        <taxon>Eukaryota</taxon>
        <taxon>Metazoa</taxon>
        <taxon>Chordata</taxon>
        <taxon>Craniata</taxon>
        <taxon>Vertebrata</taxon>
        <taxon>Euteleostomi</taxon>
        <taxon>Actinopterygii</taxon>
        <taxon>Neopterygii</taxon>
        <taxon>Teleostei</taxon>
        <taxon>Ostariophysi</taxon>
        <taxon>Cypriniformes</taxon>
        <taxon>Cyprinidae</taxon>
        <taxon>Acrossocheilinae</taxon>
        <taxon>Onychostoma</taxon>
    </lineage>
</organism>
<name>A0A7J6CW02_9TELE</name>
<feature type="region of interest" description="Disordered" evidence="1">
    <location>
        <begin position="1"/>
        <end position="70"/>
    </location>
</feature>
<gene>
    <name evidence="2" type="ORF">G5714_007746</name>
</gene>
<dbReference type="EMBL" id="JAAMOB010000007">
    <property type="protein sequence ID" value="KAF4110715.1"/>
    <property type="molecule type" value="Genomic_DNA"/>
</dbReference>
<sequence length="242" mass="27180">MSGKRQLSILSFTLRGKPPKKGRLQDAGPEKVAKMVGTLEEETEEETVQVENEETVQVEDDETVQVEDDETVQVEDEETVEEMAKVSEEAIKTKGRKVPGAATYKSSFNNEWTSKWPFITVGSTSSYYWCSICRQENSCAHQGVRDVTRHIEREKLNVGFTTRATLNRLLEAGEVTSQKAQQFQQAALAFLVRAVEYAMDKLPLKDALLKHARFIDVQLRAECGVEDALLLCRQISGTPSFS</sequence>
<evidence type="ECO:0000313" key="2">
    <source>
        <dbReference type="EMBL" id="KAF4110715.1"/>
    </source>
</evidence>
<comment type="caution">
    <text evidence="2">The sequence shown here is derived from an EMBL/GenBank/DDBJ whole genome shotgun (WGS) entry which is preliminary data.</text>
</comment>
<feature type="compositionally biased region" description="Acidic residues" evidence="1">
    <location>
        <begin position="39"/>
        <end position="70"/>
    </location>
</feature>
<reference evidence="2 3" key="1">
    <citation type="submission" date="2020-04" db="EMBL/GenBank/DDBJ databases">
        <title>Chromosome-level genome assembly of a cyprinid fish Onychostoma macrolepis by integration of Nanopore Sequencing, Bionano and Hi-C technology.</title>
        <authorList>
            <person name="Wang D."/>
        </authorList>
    </citation>
    <scope>NUCLEOTIDE SEQUENCE [LARGE SCALE GENOMIC DNA]</scope>
    <source>
        <strain evidence="2">SWU-2019</strain>
        <tissue evidence="2">Muscle</tissue>
    </source>
</reference>
<accession>A0A7J6CW02</accession>
<protein>
    <submittedName>
        <fullName evidence="2">Uncharacterized protein</fullName>
    </submittedName>
</protein>